<gene>
    <name evidence="1" type="ORF">EVAR_103447_1</name>
</gene>
<dbReference type="InterPro" id="IPR036397">
    <property type="entry name" value="RNaseH_sf"/>
</dbReference>
<protein>
    <submittedName>
        <fullName evidence="1">Uncharacterized protein</fullName>
    </submittedName>
</protein>
<dbReference type="OrthoDB" id="6611808at2759"/>
<comment type="caution">
    <text evidence="1">The sequence shown here is derived from an EMBL/GenBank/DDBJ whole genome shotgun (WGS) entry which is preliminary data.</text>
</comment>
<accession>A0A4C1Z5B2</accession>
<organism evidence="1 2">
    <name type="scientific">Eumeta variegata</name>
    <name type="common">Bagworm moth</name>
    <name type="synonym">Eumeta japonica</name>
    <dbReference type="NCBI Taxonomy" id="151549"/>
    <lineage>
        <taxon>Eukaryota</taxon>
        <taxon>Metazoa</taxon>
        <taxon>Ecdysozoa</taxon>
        <taxon>Arthropoda</taxon>
        <taxon>Hexapoda</taxon>
        <taxon>Insecta</taxon>
        <taxon>Pterygota</taxon>
        <taxon>Neoptera</taxon>
        <taxon>Endopterygota</taxon>
        <taxon>Lepidoptera</taxon>
        <taxon>Glossata</taxon>
        <taxon>Ditrysia</taxon>
        <taxon>Tineoidea</taxon>
        <taxon>Psychidae</taxon>
        <taxon>Oiketicinae</taxon>
        <taxon>Eumeta</taxon>
    </lineage>
</organism>
<dbReference type="GO" id="GO:0003676">
    <property type="term" value="F:nucleic acid binding"/>
    <property type="evidence" value="ECO:0007669"/>
    <property type="project" value="InterPro"/>
</dbReference>
<dbReference type="Proteomes" id="UP000299102">
    <property type="component" value="Unassembled WGS sequence"/>
</dbReference>
<dbReference type="AlphaFoldDB" id="A0A4C1Z5B2"/>
<reference evidence="1 2" key="1">
    <citation type="journal article" date="2019" name="Commun. Biol.">
        <title>The bagworm genome reveals a unique fibroin gene that provides high tensile strength.</title>
        <authorList>
            <person name="Kono N."/>
            <person name="Nakamura H."/>
            <person name="Ohtoshi R."/>
            <person name="Tomita M."/>
            <person name="Numata K."/>
            <person name="Arakawa K."/>
        </authorList>
    </citation>
    <scope>NUCLEOTIDE SEQUENCE [LARGE SCALE GENOMIC DNA]</scope>
</reference>
<keyword evidence="2" id="KW-1185">Reference proteome</keyword>
<dbReference type="EMBL" id="BGZK01001556">
    <property type="protein sequence ID" value="GBP82264.1"/>
    <property type="molecule type" value="Genomic_DNA"/>
</dbReference>
<proteinExistence type="predicted"/>
<evidence type="ECO:0000313" key="2">
    <source>
        <dbReference type="Proteomes" id="UP000299102"/>
    </source>
</evidence>
<sequence length="142" mass="15974">MLGKAEEAAPSGTDLWSSRRRLNKNKCQPLRQLVPREVTSRAVPRPRRAPAASAVCHRLHADFWGPLHSNTNFEIIDAYSKWAEAFVMNEIRAEKTIRVFKSTFVRCTPCGPMVCYRYEDCGPPVSSDDAVLINIGNLLICL</sequence>
<evidence type="ECO:0000313" key="1">
    <source>
        <dbReference type="EMBL" id="GBP82264.1"/>
    </source>
</evidence>
<name>A0A4C1Z5B2_EUMVA</name>
<dbReference type="Gene3D" id="3.30.420.10">
    <property type="entry name" value="Ribonuclease H-like superfamily/Ribonuclease H"/>
    <property type="match status" value="1"/>
</dbReference>